<comment type="catalytic activity">
    <reaction evidence="9 10 12">
        <text>D-glyceraldehyde 3-phosphate + phosphate + NAD(+) = (2R)-3-phospho-glyceroyl phosphate + NADH + H(+)</text>
        <dbReference type="Rhea" id="RHEA:10300"/>
        <dbReference type="ChEBI" id="CHEBI:15378"/>
        <dbReference type="ChEBI" id="CHEBI:43474"/>
        <dbReference type="ChEBI" id="CHEBI:57540"/>
        <dbReference type="ChEBI" id="CHEBI:57604"/>
        <dbReference type="ChEBI" id="CHEBI:57945"/>
        <dbReference type="ChEBI" id="CHEBI:59776"/>
        <dbReference type="EC" id="1.2.1.59"/>
    </reaction>
</comment>
<dbReference type="HOGENOM" id="CLU_069533_0_0_2"/>
<evidence type="ECO:0000256" key="8">
    <source>
        <dbReference type="ARBA" id="ARBA00048067"/>
    </source>
</evidence>
<evidence type="ECO:0000256" key="11">
    <source>
        <dbReference type="PIRSR" id="PIRSR000149-1"/>
    </source>
</evidence>
<evidence type="ECO:0000256" key="9">
    <source>
        <dbReference type="ARBA" id="ARBA00048853"/>
    </source>
</evidence>
<dbReference type="EC" id="1.2.1.59" evidence="10 12"/>
<evidence type="ECO:0000256" key="6">
    <source>
        <dbReference type="ARBA" id="ARBA00023027"/>
    </source>
</evidence>
<dbReference type="PROSITE" id="PS00071">
    <property type="entry name" value="GAPDH"/>
    <property type="match status" value="1"/>
</dbReference>
<dbReference type="InterPro" id="IPR036291">
    <property type="entry name" value="NAD(P)-bd_dom_sf"/>
</dbReference>
<sequence length="343" mass="37802">MKSKVKVAINGFGTIGKRVAIAINKQDDMVVSGIVKIKPDYNALFAKRMGMNIYTIDKEDANEFKKKGIEVYGTIEDLIKESDIIVDATPDGVGENYKKLYNKYGINSIFQGGEEANIADISFNALCNYDEAYGKKSIRVVSCNTTGLLRSICALSNLSKIEKVNAVLIRRGADPQEIKKGPINSIVLNPVGLPSHHALDVKTVIPWINISTAAVVVPTTLMHVHHVTIRFSNKVEKNDILEALMNSPRIILVDSAISGIQSTSQIIDSARLSKERGDINELVVFKDSITVDDNEVQFFQAVHQESIVVPENIDAIRASLELSSKMESINKTDKKLGINKILY</sequence>
<comment type="pathway">
    <text evidence="1 10 12">Carbohydrate degradation; glycolysis; pyruvate from D-glyceraldehyde 3-phosphate: step 1/5.</text>
</comment>
<dbReference type="GO" id="GO:0004365">
    <property type="term" value="F:glyceraldehyde-3-phosphate dehydrogenase (NAD+) (phosphorylating) activity"/>
    <property type="evidence" value="ECO:0007669"/>
    <property type="project" value="UniProtKB-UniRule"/>
</dbReference>
<evidence type="ECO:0000256" key="12">
    <source>
        <dbReference type="RuleBase" id="RU003388"/>
    </source>
</evidence>
<dbReference type="UniPathway" id="UPA00109">
    <property type="reaction ID" value="UER00184"/>
</dbReference>
<evidence type="ECO:0000313" key="15">
    <source>
        <dbReference type="Proteomes" id="UP000010469"/>
    </source>
</evidence>
<feature type="binding site" evidence="10">
    <location>
        <position position="304"/>
    </location>
    <ligand>
        <name>NAD(+)</name>
        <dbReference type="ChEBI" id="CHEBI:57540"/>
    </ligand>
</feature>
<dbReference type="SUPFAM" id="SSF55347">
    <property type="entry name" value="Glyceraldehyde-3-phosphate dehydrogenase-like, C-terminal domain"/>
    <property type="match status" value="1"/>
</dbReference>
<dbReference type="NCBIfam" id="TIGR01546">
    <property type="entry name" value="GAPDH-II_archae"/>
    <property type="match status" value="1"/>
</dbReference>
<evidence type="ECO:0000256" key="1">
    <source>
        <dbReference type="ARBA" id="ARBA00004869"/>
    </source>
</evidence>
<dbReference type="KEGG" id="clg:Calag_0739"/>
<evidence type="ECO:0000256" key="7">
    <source>
        <dbReference type="ARBA" id="ARBA00023152"/>
    </source>
</evidence>
<dbReference type="PIRSF" id="PIRSF000149">
    <property type="entry name" value="GAP_DH"/>
    <property type="match status" value="1"/>
</dbReference>
<dbReference type="CDD" id="cd02278">
    <property type="entry name" value="GAPDH_II_N"/>
    <property type="match status" value="1"/>
</dbReference>
<feature type="binding site" evidence="10">
    <location>
        <begin position="197"/>
        <end position="198"/>
    </location>
    <ligand>
        <name>D-glyceraldehyde 3-phosphate</name>
        <dbReference type="ChEBI" id="CHEBI:59776"/>
    </ligand>
</feature>
<dbReference type="AlphaFoldDB" id="L0A9A6"/>
<dbReference type="InterPro" id="IPR020829">
    <property type="entry name" value="GlycerAld_3-P_DH_cat"/>
</dbReference>
<protein>
    <recommendedName>
        <fullName evidence="10 12">Glyceraldehyde-3-phosphate dehydrogenase</fullName>
        <shortName evidence="10">GAPDH</shortName>
        <ecNumber evidence="10 12">1.2.1.59</ecNumber>
    </recommendedName>
    <alternativeName>
        <fullName evidence="10">NAD(P)-dependent glyceraldehyde-3-phosphate dehydrogenase</fullName>
    </alternativeName>
</protein>
<feature type="binding site" evidence="10">
    <location>
        <position position="171"/>
    </location>
    <ligand>
        <name>NAD(+)</name>
        <dbReference type="ChEBI" id="CHEBI:57540"/>
    </ligand>
</feature>
<name>L0A9A6_CALLD</name>
<comment type="similarity">
    <text evidence="2 10 12">Belongs to the glyceraldehyde-3-phosphate dehydrogenase family.</text>
</comment>
<dbReference type="InterPro" id="IPR000846">
    <property type="entry name" value="DapB_N"/>
</dbReference>
<dbReference type="InterPro" id="IPR020830">
    <property type="entry name" value="GlycerAld_3-P_DH_AS"/>
</dbReference>
<dbReference type="HAMAP" id="MF_00559">
    <property type="entry name" value="G3P_dehdrog_arch"/>
    <property type="match status" value="1"/>
</dbReference>
<dbReference type="RefSeq" id="WP_015232380.1">
    <property type="nucleotide sequence ID" value="NC_019791.1"/>
</dbReference>
<dbReference type="GO" id="GO:0006096">
    <property type="term" value="P:glycolytic process"/>
    <property type="evidence" value="ECO:0007669"/>
    <property type="project" value="UniProtKB-UniRule"/>
</dbReference>
<dbReference type="GO" id="GO:0050661">
    <property type="term" value="F:NADP binding"/>
    <property type="evidence" value="ECO:0007669"/>
    <property type="project" value="UniProtKB-UniRule"/>
</dbReference>
<dbReference type="GeneID" id="14211999"/>
<dbReference type="FunCoup" id="L0A9A6">
    <property type="interactions" value="105"/>
</dbReference>
<dbReference type="EMBL" id="CP003378">
    <property type="protein sequence ID" value="AFZ70483.1"/>
    <property type="molecule type" value="Genomic_DNA"/>
</dbReference>
<evidence type="ECO:0000256" key="10">
    <source>
        <dbReference type="HAMAP-Rule" id="MF_00559"/>
    </source>
</evidence>
<dbReference type="InterPro" id="IPR006436">
    <property type="entry name" value="Glyceraldehyde-3-P_DH_2_arc"/>
</dbReference>
<organism evidence="14 15">
    <name type="scientific">Caldisphaera lagunensis (strain DSM 15908 / JCM 11604 / ANMR 0165 / IC-154)</name>
    <dbReference type="NCBI Taxonomy" id="1056495"/>
    <lineage>
        <taxon>Archaea</taxon>
        <taxon>Thermoproteota</taxon>
        <taxon>Thermoprotei</taxon>
        <taxon>Acidilobales</taxon>
        <taxon>Caldisphaeraceae</taxon>
        <taxon>Caldisphaera</taxon>
    </lineage>
</organism>
<dbReference type="STRING" id="1056495.Calag_0739"/>
<keyword evidence="5 10" id="KW-0560">Oxidoreductase</keyword>
<comment type="subcellular location">
    <subcellularLocation>
        <location evidence="10 12">Cytoplasm</location>
    </subcellularLocation>
</comment>
<evidence type="ECO:0000256" key="5">
    <source>
        <dbReference type="ARBA" id="ARBA00023002"/>
    </source>
</evidence>
<dbReference type="InterPro" id="IPR020828">
    <property type="entry name" value="GlycerAld_3-P_DH_NAD(P)-bd"/>
</dbReference>
<dbReference type="Pfam" id="PF02800">
    <property type="entry name" value="Gp_dh_C"/>
    <property type="match status" value="1"/>
</dbReference>
<dbReference type="GO" id="GO:0005737">
    <property type="term" value="C:cytoplasm"/>
    <property type="evidence" value="ECO:0007669"/>
    <property type="project" value="UniProtKB-SubCell"/>
</dbReference>
<proteinExistence type="inferred from homology"/>
<dbReference type="InterPro" id="IPR020831">
    <property type="entry name" value="GlycerAld/Erythrose_P_DH"/>
</dbReference>
<keyword evidence="10 12" id="KW-0963">Cytoplasm</keyword>
<keyword evidence="7 10" id="KW-0324">Glycolysis</keyword>
<dbReference type="SMART" id="SM00846">
    <property type="entry name" value="Gp_dh_N"/>
    <property type="match status" value="1"/>
</dbReference>
<dbReference type="Pfam" id="PF01113">
    <property type="entry name" value="DapB_N"/>
    <property type="match status" value="1"/>
</dbReference>
<dbReference type="InParanoid" id="L0A9A6"/>
<feature type="active site" description="Nucleophile" evidence="10 11">
    <location>
        <position position="143"/>
    </location>
</feature>
<dbReference type="GO" id="GO:0008839">
    <property type="term" value="F:4-hydroxy-tetrahydrodipicolinate reductase"/>
    <property type="evidence" value="ECO:0007669"/>
    <property type="project" value="InterPro"/>
</dbReference>
<dbReference type="eggNOG" id="arCOG00493">
    <property type="taxonomic scope" value="Archaea"/>
</dbReference>
<feature type="domain" description="Glyceraldehyde 3-phosphate dehydrogenase NAD(P) binding" evidence="13">
    <location>
        <begin position="5"/>
        <end position="143"/>
    </location>
</feature>
<evidence type="ECO:0000256" key="3">
    <source>
        <dbReference type="ARBA" id="ARBA00011881"/>
    </source>
</evidence>
<dbReference type="OrthoDB" id="295712at2157"/>
<dbReference type="Gene3D" id="3.30.360.10">
    <property type="entry name" value="Dihydrodipicolinate Reductase, domain 2"/>
    <property type="match status" value="1"/>
</dbReference>
<dbReference type="SUPFAM" id="SSF51735">
    <property type="entry name" value="NAD(P)-binding Rossmann-fold domains"/>
    <property type="match status" value="1"/>
</dbReference>
<gene>
    <name evidence="10" type="primary">gap</name>
    <name evidence="14" type="ordered locus">Calag_0739</name>
</gene>
<comment type="subunit">
    <text evidence="3 10 12">Homotetramer.</text>
</comment>
<reference evidence="15" key="1">
    <citation type="submission" date="2012-03" db="EMBL/GenBank/DDBJ databases">
        <title>Complete genome of Caldisphaera lagunensis DSM 15908.</title>
        <authorList>
            <person name="Lucas S."/>
            <person name="Copeland A."/>
            <person name="Lapidus A."/>
            <person name="Glavina del Rio T."/>
            <person name="Dalin E."/>
            <person name="Tice H."/>
            <person name="Bruce D."/>
            <person name="Goodwin L."/>
            <person name="Pitluck S."/>
            <person name="Peters L."/>
            <person name="Mikhailova N."/>
            <person name="Teshima H."/>
            <person name="Kyrpides N."/>
            <person name="Mavromatis K."/>
            <person name="Ivanova N."/>
            <person name="Brettin T."/>
            <person name="Detter J.C."/>
            <person name="Han C."/>
            <person name="Larimer F."/>
            <person name="Land M."/>
            <person name="Hauser L."/>
            <person name="Markowitz V."/>
            <person name="Cheng J.-F."/>
            <person name="Hugenholtz P."/>
            <person name="Woyke T."/>
            <person name="Wu D."/>
            <person name="Spring S."/>
            <person name="Schroeder M."/>
            <person name="Brambilla E."/>
            <person name="Klenk H.-P."/>
            <person name="Eisen J.A."/>
        </authorList>
    </citation>
    <scope>NUCLEOTIDE SEQUENCE [LARGE SCALE GENOMIC DNA]</scope>
    <source>
        <strain evidence="15">DSM 15908 / JCM 11604 / IC-154</strain>
    </source>
</reference>
<dbReference type="GO" id="GO:0051287">
    <property type="term" value="F:NAD binding"/>
    <property type="evidence" value="ECO:0007669"/>
    <property type="project" value="UniProtKB-UniRule"/>
</dbReference>
<accession>L0A9A6</accession>
<feature type="binding site" evidence="10">
    <location>
        <begin position="142"/>
        <end position="144"/>
    </location>
    <ligand>
        <name>D-glyceraldehyde 3-phosphate</name>
        <dbReference type="ChEBI" id="CHEBI:59776"/>
    </ligand>
</feature>
<keyword evidence="15" id="KW-1185">Reference proteome</keyword>
<keyword evidence="6 10" id="KW-0520">NAD</keyword>
<dbReference type="GO" id="GO:0047100">
    <property type="term" value="F:glyceraldehyde-3-phosphate dehydrogenase (NADP+) (phosphorylating) activity"/>
    <property type="evidence" value="ECO:0007669"/>
    <property type="project" value="RHEA"/>
</dbReference>
<evidence type="ECO:0000256" key="2">
    <source>
        <dbReference type="ARBA" id="ARBA00007406"/>
    </source>
</evidence>
<comment type="catalytic activity">
    <reaction evidence="8 10 12">
        <text>D-glyceraldehyde 3-phosphate + phosphate + NADP(+) = (2R)-3-phospho-glyceroyl phosphate + NADPH + H(+)</text>
        <dbReference type="Rhea" id="RHEA:10296"/>
        <dbReference type="ChEBI" id="CHEBI:15378"/>
        <dbReference type="ChEBI" id="CHEBI:43474"/>
        <dbReference type="ChEBI" id="CHEBI:57604"/>
        <dbReference type="ChEBI" id="CHEBI:57783"/>
        <dbReference type="ChEBI" id="CHEBI:58349"/>
        <dbReference type="ChEBI" id="CHEBI:59776"/>
        <dbReference type="EC" id="1.2.1.59"/>
    </reaction>
</comment>
<feature type="binding site" evidence="10">
    <location>
        <position position="113"/>
    </location>
    <ligand>
        <name>NAD(+)</name>
        <dbReference type="ChEBI" id="CHEBI:57540"/>
    </ligand>
</feature>
<evidence type="ECO:0000259" key="13">
    <source>
        <dbReference type="SMART" id="SM00846"/>
    </source>
</evidence>
<dbReference type="Proteomes" id="UP000010469">
    <property type="component" value="Chromosome"/>
</dbReference>
<dbReference type="GO" id="GO:0009089">
    <property type="term" value="P:lysine biosynthetic process via diaminopimelate"/>
    <property type="evidence" value="ECO:0007669"/>
    <property type="project" value="InterPro"/>
</dbReference>
<dbReference type="Gene3D" id="3.40.50.720">
    <property type="entry name" value="NAD(P)-binding Rossmann-like Domain"/>
    <property type="match status" value="1"/>
</dbReference>
<evidence type="ECO:0000256" key="4">
    <source>
        <dbReference type="ARBA" id="ARBA00022857"/>
    </source>
</evidence>
<dbReference type="CDD" id="cd18127">
    <property type="entry name" value="GAPDH_II_C"/>
    <property type="match status" value="1"/>
</dbReference>
<evidence type="ECO:0000313" key="14">
    <source>
        <dbReference type="EMBL" id="AFZ70483.1"/>
    </source>
</evidence>
<dbReference type="NCBIfam" id="NF003251">
    <property type="entry name" value="PRK04207.1"/>
    <property type="match status" value="1"/>
</dbReference>
<feature type="binding site" evidence="10">
    <location>
        <begin position="14"/>
        <end position="15"/>
    </location>
    <ligand>
        <name>NAD(+)</name>
        <dbReference type="ChEBI" id="CHEBI:57540"/>
    </ligand>
</feature>
<keyword evidence="4 10" id="KW-0521">NADP</keyword>